<evidence type="ECO:0000313" key="2">
    <source>
        <dbReference type="Proteomes" id="UP001652661"/>
    </source>
</evidence>
<proteinExistence type="predicted"/>
<dbReference type="Proteomes" id="UP001652661">
    <property type="component" value="Chromosome 3L"/>
</dbReference>
<dbReference type="OrthoDB" id="7840513at2759"/>
<dbReference type="GeneID" id="108084391"/>
<evidence type="ECO:0000256" key="1">
    <source>
        <dbReference type="SAM" id="SignalP"/>
    </source>
</evidence>
<evidence type="ECO:0000313" key="3">
    <source>
        <dbReference type="RefSeq" id="XP_017036073.1"/>
    </source>
</evidence>
<dbReference type="AlphaFoldDB" id="A0A6P4JMX1"/>
<dbReference type="InterPro" id="IPR010512">
    <property type="entry name" value="DUF1091"/>
</dbReference>
<organism evidence="2 3">
    <name type="scientific">Drosophila kikkawai</name>
    <name type="common">Fruit fly</name>
    <dbReference type="NCBI Taxonomy" id="30033"/>
    <lineage>
        <taxon>Eukaryota</taxon>
        <taxon>Metazoa</taxon>
        <taxon>Ecdysozoa</taxon>
        <taxon>Arthropoda</taxon>
        <taxon>Hexapoda</taxon>
        <taxon>Insecta</taxon>
        <taxon>Pterygota</taxon>
        <taxon>Neoptera</taxon>
        <taxon>Endopterygota</taxon>
        <taxon>Diptera</taxon>
        <taxon>Brachycera</taxon>
        <taxon>Muscomorpha</taxon>
        <taxon>Ephydroidea</taxon>
        <taxon>Drosophilidae</taxon>
        <taxon>Drosophila</taxon>
        <taxon>Sophophora</taxon>
    </lineage>
</organism>
<dbReference type="SMART" id="SM00697">
    <property type="entry name" value="DM8"/>
    <property type="match status" value="1"/>
</dbReference>
<keyword evidence="2" id="KW-1185">Reference proteome</keyword>
<reference evidence="3" key="1">
    <citation type="submission" date="2025-08" db="UniProtKB">
        <authorList>
            <consortium name="RefSeq"/>
        </authorList>
    </citation>
    <scope>IDENTIFICATION</scope>
    <source>
        <strain evidence="3">14028-0561.14</strain>
        <tissue evidence="3">Whole fly</tissue>
    </source>
</reference>
<name>A0A6P4JMX1_DROKI</name>
<gene>
    <name evidence="3" type="primary">LOC108084391</name>
</gene>
<dbReference type="RefSeq" id="XP_017036073.1">
    <property type="nucleotide sequence ID" value="XM_017180584.1"/>
</dbReference>
<sequence>MVPFRKISLFVQLILVLHLAKEISAKFEFTNIKCETFSPTFNDFEYCFLKSVNRTYKYASLRARLHQVPITKIKVHFVLYQRLNGYKPFLYNMTVDACKFLKNRKRYPVVKFFYEIVEAYSNINHTCPYSHDVIFDKLPANFVNHRLTDILPVPKGDYMLETNWIAYDINRAVIKFYGTLS</sequence>
<dbReference type="Pfam" id="PF06477">
    <property type="entry name" value="DUF1091"/>
    <property type="match status" value="1"/>
</dbReference>
<accession>A0A6P4JMX1</accession>
<protein>
    <submittedName>
        <fullName evidence="3">Uncharacterized protein</fullName>
    </submittedName>
</protein>
<feature type="chain" id="PRO_5027790453" evidence="1">
    <location>
        <begin position="26"/>
        <end position="181"/>
    </location>
</feature>
<dbReference type="PANTHER" id="PTHR20898">
    <property type="entry name" value="DAEDALUS ON 3-RELATED-RELATED"/>
    <property type="match status" value="1"/>
</dbReference>
<feature type="signal peptide" evidence="1">
    <location>
        <begin position="1"/>
        <end position="25"/>
    </location>
</feature>
<keyword evidence="1" id="KW-0732">Signal</keyword>
<dbReference type="PANTHER" id="PTHR20898:SF0">
    <property type="entry name" value="DAEDALUS ON 3-RELATED"/>
    <property type="match status" value="1"/>
</dbReference>